<sequence length="91" mass="10546">MLCLSSNLQKMRAAELELSATKKVKDMNSDHACMKLQDLWEEVEIRFDDLSWLEPHNAAKVKKLKANVVDLEEKTKTLKAEIITRHPYFST</sequence>
<comment type="caution">
    <text evidence="1">The sequence shown here is derived from an EMBL/GenBank/DDBJ whole genome shotgun (WGS) entry which is preliminary data.</text>
</comment>
<dbReference type="EMBL" id="SDMP01000011">
    <property type="protein sequence ID" value="RYR30244.1"/>
    <property type="molecule type" value="Genomic_DNA"/>
</dbReference>
<accession>A0A445AUX8</accession>
<reference evidence="1 2" key="1">
    <citation type="submission" date="2019-01" db="EMBL/GenBank/DDBJ databases">
        <title>Sequencing of cultivated peanut Arachis hypogaea provides insights into genome evolution and oil improvement.</title>
        <authorList>
            <person name="Chen X."/>
        </authorList>
    </citation>
    <scope>NUCLEOTIDE SEQUENCE [LARGE SCALE GENOMIC DNA]</scope>
    <source>
        <strain evidence="2">cv. Fuhuasheng</strain>
        <tissue evidence="1">Leaves</tissue>
    </source>
</reference>
<evidence type="ECO:0000313" key="1">
    <source>
        <dbReference type="EMBL" id="RYR30244.1"/>
    </source>
</evidence>
<evidence type="ECO:0000313" key="2">
    <source>
        <dbReference type="Proteomes" id="UP000289738"/>
    </source>
</evidence>
<gene>
    <name evidence="1" type="ORF">Ahy_B01g055059</name>
</gene>
<proteinExistence type="predicted"/>
<protein>
    <submittedName>
        <fullName evidence="1">Uncharacterized protein</fullName>
    </submittedName>
</protein>
<dbReference type="Proteomes" id="UP000289738">
    <property type="component" value="Chromosome B01"/>
</dbReference>
<keyword evidence="2" id="KW-1185">Reference proteome</keyword>
<name>A0A445AUX8_ARAHY</name>
<organism evidence="1 2">
    <name type="scientific">Arachis hypogaea</name>
    <name type="common">Peanut</name>
    <dbReference type="NCBI Taxonomy" id="3818"/>
    <lineage>
        <taxon>Eukaryota</taxon>
        <taxon>Viridiplantae</taxon>
        <taxon>Streptophyta</taxon>
        <taxon>Embryophyta</taxon>
        <taxon>Tracheophyta</taxon>
        <taxon>Spermatophyta</taxon>
        <taxon>Magnoliopsida</taxon>
        <taxon>eudicotyledons</taxon>
        <taxon>Gunneridae</taxon>
        <taxon>Pentapetalae</taxon>
        <taxon>rosids</taxon>
        <taxon>fabids</taxon>
        <taxon>Fabales</taxon>
        <taxon>Fabaceae</taxon>
        <taxon>Papilionoideae</taxon>
        <taxon>50 kb inversion clade</taxon>
        <taxon>dalbergioids sensu lato</taxon>
        <taxon>Dalbergieae</taxon>
        <taxon>Pterocarpus clade</taxon>
        <taxon>Arachis</taxon>
    </lineage>
</organism>
<dbReference type="AlphaFoldDB" id="A0A445AUX8"/>